<name>A0A8M1KL18_CLUHA</name>
<keyword evidence="4" id="KW-1185">Reference proteome</keyword>
<dbReference type="InterPro" id="IPR052845">
    <property type="entry name" value="Axonemal_dynein_LC_domain"/>
</dbReference>
<reference evidence="5" key="1">
    <citation type="submission" date="2025-08" db="UniProtKB">
        <authorList>
            <consortium name="RefSeq"/>
        </authorList>
    </citation>
    <scope>IDENTIFICATION</scope>
</reference>
<dbReference type="PANTHER" id="PTHR23052:SF1">
    <property type="entry name" value="AXONEMAL DYNEIN LIGHT CHAIN DOMAIN-CONTAINING PROTEIN 1"/>
    <property type="match status" value="1"/>
</dbReference>
<evidence type="ECO:0000313" key="5">
    <source>
        <dbReference type="RefSeq" id="XP_042564751.1"/>
    </source>
</evidence>
<evidence type="ECO:0000313" key="4">
    <source>
        <dbReference type="Proteomes" id="UP000515152"/>
    </source>
</evidence>
<gene>
    <name evidence="5" type="primary">axdnd1</name>
</gene>
<dbReference type="RefSeq" id="XP_042564751.1">
    <property type="nucleotide sequence ID" value="XM_042708817.1"/>
</dbReference>
<dbReference type="KEGG" id="char:105904422"/>
<protein>
    <submittedName>
        <fullName evidence="5">Axonemal dynein light chain domain-containing protein 1</fullName>
    </submittedName>
</protein>
<dbReference type="AlphaFoldDB" id="A0A8M1KL18"/>
<dbReference type="CTD" id="126859"/>
<accession>A0A8M1KL18</accession>
<evidence type="ECO:0000256" key="2">
    <source>
        <dbReference type="SAM" id="Coils"/>
    </source>
</evidence>
<dbReference type="PANTHER" id="PTHR23052">
    <property type="entry name" value="AXONEMAL DYNEIN LIGHT CHAIN DOMAIN-CONTAINING PROTEIN 1"/>
    <property type="match status" value="1"/>
</dbReference>
<evidence type="ECO:0000256" key="1">
    <source>
        <dbReference type="ARBA" id="ARBA00023054"/>
    </source>
</evidence>
<feature type="coiled-coil region" evidence="2">
    <location>
        <begin position="930"/>
        <end position="971"/>
    </location>
</feature>
<feature type="compositionally biased region" description="Polar residues" evidence="3">
    <location>
        <begin position="790"/>
        <end position="807"/>
    </location>
</feature>
<evidence type="ECO:0000256" key="3">
    <source>
        <dbReference type="SAM" id="MobiDB-lite"/>
    </source>
</evidence>
<dbReference type="InterPro" id="IPR019347">
    <property type="entry name" value="Axonemal_dynein_light_chain"/>
</dbReference>
<feature type="region of interest" description="Disordered" evidence="3">
    <location>
        <begin position="94"/>
        <end position="117"/>
    </location>
</feature>
<sequence length="1027" mass="116998">MQVVPLRRDMIPEELLATLTSAAHPYCKAECSKASKTSQLCKIHGLRCPDPVWHHPQGRKKYKYLLDQPVSLTGASRDVSFLCDAVASKKDHIPLPPMPDRGSLPSHGGPKTTGPMETLIPEEYHIVKNKGMMGLEFYEDKYTVLLEDEDKMLRIFPSMKPSGRLEAVQLLRIMDEMLDKAGVNLDSTELTVISQIQGLLDLVQVEQNIYNIVFHEVIRQVSVECSERGQILAKLRQRYVALLDRIPRKLRGLHKEMMCLRALDRRLTDEIVCFKKSIAQLNQELSKIKEHDEDVSQQAERAQKELSKALDQSQRNSDTVGEYHDLYEMQRRRLEVQVLRLTDERDLWSSVTYSLALKVIKLNNLQLVSRLHVSEQTWTKTAEHFTVFLASKDSEDLNSIMQLLDRWKEQLTDFVQKLKEVESTQCDKIKAMQEGMNHWHNLIHTNLKKPDVIFDTASEEMIVSDLTEWSMMLTAQCERYGGEELLSGQETIHTLVELQQAWVDVGHQIFRRHPASDGELPKGQAAMKALGLSVSELQQQMDIRINGESGIHKEMMSLVGVLEFWIRRLKALSGRADGLPHCDWLRLDKGLTAWNKTADKVMQLVDSVQCETDRLKRRPENRIAIDDIFSTMQDFMATQSNFFECENLRLSDEVSSIHTMLTRWMVDLLLIMVPDHCDDQDPSPVPGPTSTDVNEGRIKKLEEDAKNVSQKVDYFSIYITCSCQAIVEEEVKKNMSQDETENELYELNKLQRECGEWVDACSILLSDVKGSPVQLQVTGRAALQLRDESPSLSASYESLTDVTTARPTLTEKAKDHEEEEKKEEKAKEENMREKENKVKEEEIIEENKVKEEKGKKSEEEEEEEHDQYEQEEGMGVELTETEGGILKLIGHDGNIIERTLGEDKVPLEETTVVRPQTPNALRAFDALETLGSLKQEVLDIEARAQGAETRALQAEEALQTALEKIQDLERKLEGKPSLEAKVAPKPTVGPHPWGALGRRHLQAVAGMSLKGAKKTHMDVDLCVREFI</sequence>
<dbReference type="Pfam" id="PF10211">
    <property type="entry name" value="Ax_dynein_light"/>
    <property type="match status" value="1"/>
</dbReference>
<dbReference type="GO" id="GO:0005737">
    <property type="term" value="C:cytoplasm"/>
    <property type="evidence" value="ECO:0007669"/>
    <property type="project" value="UniProtKB-ARBA"/>
</dbReference>
<feature type="compositionally biased region" description="Acidic residues" evidence="3">
    <location>
        <begin position="859"/>
        <end position="874"/>
    </location>
</feature>
<feature type="region of interest" description="Disordered" evidence="3">
    <location>
        <begin position="788"/>
        <end position="874"/>
    </location>
</feature>
<dbReference type="OrthoDB" id="1927454at2759"/>
<keyword evidence="1 2" id="KW-0175">Coiled coil</keyword>
<organism evidence="4 5">
    <name type="scientific">Clupea harengus</name>
    <name type="common">Atlantic herring</name>
    <dbReference type="NCBI Taxonomy" id="7950"/>
    <lineage>
        <taxon>Eukaryota</taxon>
        <taxon>Metazoa</taxon>
        <taxon>Chordata</taxon>
        <taxon>Craniata</taxon>
        <taxon>Vertebrata</taxon>
        <taxon>Euteleostomi</taxon>
        <taxon>Actinopterygii</taxon>
        <taxon>Neopterygii</taxon>
        <taxon>Teleostei</taxon>
        <taxon>Clupei</taxon>
        <taxon>Clupeiformes</taxon>
        <taxon>Clupeoidei</taxon>
        <taxon>Clupeidae</taxon>
        <taxon>Clupea</taxon>
    </lineage>
</organism>
<proteinExistence type="predicted"/>
<feature type="region of interest" description="Disordered" evidence="3">
    <location>
        <begin position="292"/>
        <end position="317"/>
    </location>
</feature>
<dbReference type="GeneID" id="105904422"/>
<dbReference type="Proteomes" id="UP000515152">
    <property type="component" value="Chromosome 10"/>
</dbReference>
<feature type="compositionally biased region" description="Basic and acidic residues" evidence="3">
    <location>
        <begin position="822"/>
        <end position="858"/>
    </location>
</feature>